<protein>
    <recommendedName>
        <fullName evidence="1">2EXR domain-containing protein</fullName>
    </recommendedName>
</protein>
<dbReference type="Pfam" id="PF20150">
    <property type="entry name" value="2EXR"/>
    <property type="match status" value="1"/>
</dbReference>
<proteinExistence type="predicted"/>
<accession>A0A4V4HTA2</accession>
<name>A0A4V4HTA2_9HELO</name>
<dbReference type="Proteomes" id="UP000308671">
    <property type="component" value="Unassembled WGS sequence"/>
</dbReference>
<evidence type="ECO:0000259" key="1">
    <source>
        <dbReference type="Pfam" id="PF20150"/>
    </source>
</evidence>
<evidence type="ECO:0000313" key="3">
    <source>
        <dbReference type="Proteomes" id="UP000308671"/>
    </source>
</evidence>
<reference evidence="2 3" key="1">
    <citation type="submission" date="2017-12" db="EMBL/GenBank/DDBJ databases">
        <title>Comparative genomics of Botrytis spp.</title>
        <authorList>
            <person name="Valero-Jimenez C.A."/>
            <person name="Tapia P."/>
            <person name="Veloso J."/>
            <person name="Silva-Moreno E."/>
            <person name="Staats M."/>
            <person name="Valdes J.H."/>
            <person name="Van Kan J.A.L."/>
        </authorList>
    </citation>
    <scope>NUCLEOTIDE SEQUENCE [LARGE SCALE GENOMIC DNA]</scope>
    <source>
        <strain evidence="2 3">MUCL435</strain>
    </source>
</reference>
<evidence type="ECO:0000313" key="2">
    <source>
        <dbReference type="EMBL" id="THV44316.1"/>
    </source>
</evidence>
<sequence>MSSTNLSGFADLPPEIRLQIWGLAARNALNPPRAIIAGHHGPRRTIAVVNTSHEARAEAMAQTDLRSILRDCLLEDPEHLDQIGVSLARREGFVRRSSREWYSLETDVFVVGADERILQSLAFNDTFRDAIKTIAIPAFVMDPRESIRKLNWKSRYMMMYRGLKTVVLLRDDPAQEPISHKSLMQNRHLYPRTKDIRIKIQDNPLSQVELDLLGFDVNFFNGLVISMRRDMAPDWQLPEIKWGCLVRY</sequence>
<gene>
    <name evidence="2" type="ORF">BGAL_0674g00040</name>
</gene>
<comment type="caution">
    <text evidence="2">The sequence shown here is derived from an EMBL/GenBank/DDBJ whole genome shotgun (WGS) entry which is preliminary data.</text>
</comment>
<dbReference type="InterPro" id="IPR045518">
    <property type="entry name" value="2EXR"/>
</dbReference>
<dbReference type="OrthoDB" id="3452228at2759"/>
<dbReference type="EMBL" id="PQXL01000670">
    <property type="protein sequence ID" value="THV44316.1"/>
    <property type="molecule type" value="Genomic_DNA"/>
</dbReference>
<feature type="domain" description="2EXR" evidence="1">
    <location>
        <begin position="9"/>
        <end position="63"/>
    </location>
</feature>
<keyword evidence="3" id="KW-1185">Reference proteome</keyword>
<organism evidence="2 3">
    <name type="scientific">Botrytis galanthina</name>
    <dbReference type="NCBI Taxonomy" id="278940"/>
    <lineage>
        <taxon>Eukaryota</taxon>
        <taxon>Fungi</taxon>
        <taxon>Dikarya</taxon>
        <taxon>Ascomycota</taxon>
        <taxon>Pezizomycotina</taxon>
        <taxon>Leotiomycetes</taxon>
        <taxon>Helotiales</taxon>
        <taxon>Sclerotiniaceae</taxon>
        <taxon>Botrytis</taxon>
    </lineage>
</organism>
<dbReference type="AlphaFoldDB" id="A0A4V4HTA2"/>